<evidence type="ECO:0000256" key="18">
    <source>
        <dbReference type="HAMAP-Rule" id="MF_00047"/>
    </source>
</evidence>
<evidence type="ECO:0000256" key="20">
    <source>
        <dbReference type="PIRSR" id="PIRSR039102-3"/>
    </source>
</evidence>
<comment type="similarity">
    <text evidence="5 18">Belongs to the D-alanine--D-alanine ligase family.</text>
</comment>
<dbReference type="SUPFAM" id="SSF52440">
    <property type="entry name" value="PreATP-grasp domain"/>
    <property type="match status" value="1"/>
</dbReference>
<keyword evidence="13 18" id="KW-0133">Cell shape</keyword>
<evidence type="ECO:0000256" key="11">
    <source>
        <dbReference type="ARBA" id="ARBA00022840"/>
    </source>
</evidence>
<dbReference type="GO" id="GO:0071555">
    <property type="term" value="P:cell wall organization"/>
    <property type="evidence" value="ECO:0007669"/>
    <property type="project" value="UniProtKB-KW"/>
</dbReference>
<dbReference type="GO" id="GO:0008360">
    <property type="term" value="P:regulation of cell shape"/>
    <property type="evidence" value="ECO:0007669"/>
    <property type="project" value="UniProtKB-KW"/>
</dbReference>
<dbReference type="Pfam" id="PF07478">
    <property type="entry name" value="Dala_Dala_lig_C"/>
    <property type="match status" value="1"/>
</dbReference>
<evidence type="ECO:0000256" key="13">
    <source>
        <dbReference type="ARBA" id="ARBA00022960"/>
    </source>
</evidence>
<evidence type="ECO:0000313" key="23">
    <source>
        <dbReference type="EMBL" id="GAA4933687.1"/>
    </source>
</evidence>
<evidence type="ECO:0000256" key="17">
    <source>
        <dbReference type="ARBA" id="ARBA00047614"/>
    </source>
</evidence>
<dbReference type="Gene3D" id="3.40.50.20">
    <property type="match status" value="1"/>
</dbReference>
<evidence type="ECO:0000256" key="10">
    <source>
        <dbReference type="ARBA" id="ARBA00022741"/>
    </source>
</evidence>
<organism evidence="23 24">
    <name type="scientific">Halioxenophilus aromaticivorans</name>
    <dbReference type="NCBI Taxonomy" id="1306992"/>
    <lineage>
        <taxon>Bacteria</taxon>
        <taxon>Pseudomonadati</taxon>
        <taxon>Pseudomonadota</taxon>
        <taxon>Gammaproteobacteria</taxon>
        <taxon>Alteromonadales</taxon>
        <taxon>Alteromonadaceae</taxon>
        <taxon>Halioxenophilus</taxon>
    </lineage>
</organism>
<dbReference type="InterPro" id="IPR013815">
    <property type="entry name" value="ATP_grasp_subdomain_1"/>
</dbReference>
<dbReference type="InterPro" id="IPR011127">
    <property type="entry name" value="Dala_Dala_lig_N"/>
</dbReference>
<reference evidence="24" key="1">
    <citation type="journal article" date="2019" name="Int. J. Syst. Evol. Microbiol.">
        <title>The Global Catalogue of Microorganisms (GCM) 10K type strain sequencing project: providing services to taxonomists for standard genome sequencing and annotation.</title>
        <authorList>
            <consortium name="The Broad Institute Genomics Platform"/>
            <consortium name="The Broad Institute Genome Sequencing Center for Infectious Disease"/>
            <person name="Wu L."/>
            <person name="Ma J."/>
        </authorList>
    </citation>
    <scope>NUCLEOTIDE SEQUENCE [LARGE SCALE GENOMIC DNA]</scope>
    <source>
        <strain evidence="24">JCM 19134</strain>
    </source>
</reference>
<comment type="pathway">
    <text evidence="4 18">Cell wall biogenesis; peptidoglycan biosynthesis.</text>
</comment>
<dbReference type="Gene3D" id="3.30.470.20">
    <property type="entry name" value="ATP-grasp fold, B domain"/>
    <property type="match status" value="1"/>
</dbReference>
<feature type="active site" evidence="19">
    <location>
        <position position="150"/>
    </location>
</feature>
<proteinExistence type="inferred from homology"/>
<evidence type="ECO:0000256" key="4">
    <source>
        <dbReference type="ARBA" id="ARBA00004752"/>
    </source>
</evidence>
<comment type="cofactor">
    <cofactor evidence="1">
        <name>Mn(2+)</name>
        <dbReference type="ChEBI" id="CHEBI:29035"/>
    </cofactor>
</comment>
<feature type="binding site" evidence="20">
    <location>
        <position position="257"/>
    </location>
    <ligand>
        <name>Mg(2+)</name>
        <dbReference type="ChEBI" id="CHEBI:18420"/>
        <label>1</label>
    </ligand>
</feature>
<comment type="catalytic activity">
    <reaction evidence="17 18">
        <text>2 D-alanine + ATP = D-alanyl-D-alanine + ADP + phosphate + H(+)</text>
        <dbReference type="Rhea" id="RHEA:11224"/>
        <dbReference type="ChEBI" id="CHEBI:15378"/>
        <dbReference type="ChEBI" id="CHEBI:30616"/>
        <dbReference type="ChEBI" id="CHEBI:43474"/>
        <dbReference type="ChEBI" id="CHEBI:57416"/>
        <dbReference type="ChEBI" id="CHEBI:57822"/>
        <dbReference type="ChEBI" id="CHEBI:456216"/>
        <dbReference type="EC" id="6.3.2.4"/>
    </reaction>
</comment>
<dbReference type="GO" id="GO:0046872">
    <property type="term" value="F:metal ion binding"/>
    <property type="evidence" value="ECO:0007669"/>
    <property type="project" value="UniProtKB-KW"/>
</dbReference>
<keyword evidence="10 21" id="KW-0547">Nucleotide-binding</keyword>
<dbReference type="EC" id="6.3.2.4" evidence="6 18"/>
<evidence type="ECO:0000256" key="16">
    <source>
        <dbReference type="ARBA" id="ARBA00023316"/>
    </source>
</evidence>
<evidence type="ECO:0000256" key="15">
    <source>
        <dbReference type="ARBA" id="ARBA00023211"/>
    </source>
</evidence>
<dbReference type="PANTHER" id="PTHR23132">
    <property type="entry name" value="D-ALANINE--D-ALANINE LIGASE"/>
    <property type="match status" value="1"/>
</dbReference>
<feature type="active site" evidence="19">
    <location>
        <position position="281"/>
    </location>
</feature>
<feature type="binding site" evidence="20">
    <location>
        <position position="270"/>
    </location>
    <ligand>
        <name>Mg(2+)</name>
        <dbReference type="ChEBI" id="CHEBI:18420"/>
        <label>1</label>
    </ligand>
</feature>
<dbReference type="EMBL" id="BAABLX010000007">
    <property type="protein sequence ID" value="GAA4933687.1"/>
    <property type="molecule type" value="Genomic_DNA"/>
</dbReference>
<dbReference type="InterPro" id="IPR011095">
    <property type="entry name" value="Dala_Dala_lig_C"/>
</dbReference>
<keyword evidence="11 21" id="KW-0067">ATP-binding</keyword>
<dbReference type="PROSITE" id="PS50975">
    <property type="entry name" value="ATP_GRASP"/>
    <property type="match status" value="1"/>
</dbReference>
<dbReference type="GO" id="GO:0005524">
    <property type="term" value="F:ATP binding"/>
    <property type="evidence" value="ECO:0007669"/>
    <property type="project" value="UniProtKB-UniRule"/>
</dbReference>
<evidence type="ECO:0000256" key="3">
    <source>
        <dbReference type="ARBA" id="ARBA00004496"/>
    </source>
</evidence>
<dbReference type="GO" id="GO:0009252">
    <property type="term" value="P:peptidoglycan biosynthetic process"/>
    <property type="evidence" value="ECO:0007669"/>
    <property type="project" value="UniProtKB-UniRule"/>
</dbReference>
<dbReference type="FunFam" id="3.30.470.20:FF:000008">
    <property type="entry name" value="D-alanine--D-alanine ligase"/>
    <property type="match status" value="1"/>
</dbReference>
<keyword evidence="15 20" id="KW-0464">Manganese</keyword>
<feature type="binding site" evidence="20">
    <location>
        <position position="272"/>
    </location>
    <ligand>
        <name>Mg(2+)</name>
        <dbReference type="ChEBI" id="CHEBI:18420"/>
        <label>2</label>
    </ligand>
</feature>
<evidence type="ECO:0000256" key="9">
    <source>
        <dbReference type="ARBA" id="ARBA00022723"/>
    </source>
</evidence>
<keyword evidence="16 18" id="KW-0961">Cell wall biogenesis/degradation</keyword>
<feature type="active site" evidence="19">
    <location>
        <position position="22"/>
    </location>
</feature>
<feature type="domain" description="ATP-grasp" evidence="22">
    <location>
        <begin position="108"/>
        <end position="303"/>
    </location>
</feature>
<dbReference type="AlphaFoldDB" id="A0AAV3TYU3"/>
<dbReference type="NCBIfam" id="NF002378">
    <property type="entry name" value="PRK01372.1"/>
    <property type="match status" value="1"/>
</dbReference>
<dbReference type="InterPro" id="IPR000291">
    <property type="entry name" value="D-Ala_lig_Van_CS"/>
</dbReference>
<evidence type="ECO:0000256" key="5">
    <source>
        <dbReference type="ARBA" id="ARBA00010871"/>
    </source>
</evidence>
<evidence type="ECO:0000256" key="7">
    <source>
        <dbReference type="ARBA" id="ARBA00022490"/>
    </source>
</evidence>
<dbReference type="Proteomes" id="UP001409585">
    <property type="component" value="Unassembled WGS sequence"/>
</dbReference>
<dbReference type="InterPro" id="IPR005905">
    <property type="entry name" value="D_ala_D_ala"/>
</dbReference>
<keyword evidence="8 18" id="KW-0436">Ligase</keyword>
<keyword evidence="7 18" id="KW-0963">Cytoplasm</keyword>
<feature type="binding site" evidence="20">
    <location>
        <position position="270"/>
    </location>
    <ligand>
        <name>Mg(2+)</name>
        <dbReference type="ChEBI" id="CHEBI:18420"/>
        <label>2</label>
    </ligand>
</feature>
<dbReference type="InterPro" id="IPR016185">
    <property type="entry name" value="PreATP-grasp_dom_sf"/>
</dbReference>
<evidence type="ECO:0000256" key="1">
    <source>
        <dbReference type="ARBA" id="ARBA00001936"/>
    </source>
</evidence>
<evidence type="ECO:0000256" key="12">
    <source>
        <dbReference type="ARBA" id="ARBA00022842"/>
    </source>
</evidence>
<evidence type="ECO:0000256" key="14">
    <source>
        <dbReference type="ARBA" id="ARBA00022984"/>
    </source>
</evidence>
<keyword evidence="14 18" id="KW-0573">Peptidoglycan synthesis</keyword>
<comment type="function">
    <text evidence="2 18">Cell wall formation.</text>
</comment>
<protein>
    <recommendedName>
        <fullName evidence="6 18">D-alanine--D-alanine ligase</fullName>
        <ecNumber evidence="6 18">6.3.2.4</ecNumber>
    </recommendedName>
    <alternativeName>
        <fullName evidence="18">D-Ala-D-Ala ligase</fullName>
    </alternativeName>
    <alternativeName>
        <fullName evidence="18">D-alanylalanine synthetase</fullName>
    </alternativeName>
</protein>
<evidence type="ECO:0000256" key="6">
    <source>
        <dbReference type="ARBA" id="ARBA00012216"/>
    </source>
</evidence>
<gene>
    <name evidence="18" type="primary">ddl</name>
    <name evidence="23" type="ORF">GCM10025791_07980</name>
</gene>
<dbReference type="GO" id="GO:0005829">
    <property type="term" value="C:cytosol"/>
    <property type="evidence" value="ECO:0007669"/>
    <property type="project" value="TreeGrafter"/>
</dbReference>
<dbReference type="PANTHER" id="PTHR23132:SF23">
    <property type="entry name" value="D-ALANINE--D-ALANINE LIGASE B"/>
    <property type="match status" value="1"/>
</dbReference>
<dbReference type="PROSITE" id="PS00843">
    <property type="entry name" value="DALA_DALA_LIGASE_1"/>
    <property type="match status" value="1"/>
</dbReference>
<evidence type="ECO:0000256" key="19">
    <source>
        <dbReference type="PIRSR" id="PIRSR039102-1"/>
    </source>
</evidence>
<dbReference type="Gene3D" id="3.30.1490.20">
    <property type="entry name" value="ATP-grasp fold, A domain"/>
    <property type="match status" value="1"/>
</dbReference>
<dbReference type="SUPFAM" id="SSF56059">
    <property type="entry name" value="Glutathione synthetase ATP-binding domain-like"/>
    <property type="match status" value="1"/>
</dbReference>
<accession>A0AAV3TYU3</accession>
<keyword evidence="9 20" id="KW-0479">Metal-binding</keyword>
<sequence length="307" mass="32766">MTTFDVTQLGRVGVLYGGTSAERDVSLQSGQAVVAALQSAGVDVVAIELAEDPLAKIQAAKIDRAFIALHGQGGEDGTMQALLEFLNIPYTGSGVQASALAMDKLKSKYIFTALGISTPKFALLNEHSNWQQVLEDLGGKAFVKPAHEGSSIGMSKATSAEQLQQAYQTAAKFDAAVLAETLIEGAEYTVGVLGNQSLPAIKLETDNEFYDYDAKYISNETRYLCPCGLSTEAEQALAELTLACFNALDCQGWGRVDFMADANGQFYALEVNTVPGMTSHSLVPMAAKARGIEFSELCLQIVQQTLN</sequence>
<dbReference type="PROSITE" id="PS00844">
    <property type="entry name" value="DALA_DALA_LIGASE_2"/>
    <property type="match status" value="1"/>
</dbReference>
<dbReference type="NCBIfam" id="TIGR01205">
    <property type="entry name" value="D_ala_D_alaTIGR"/>
    <property type="match status" value="1"/>
</dbReference>
<dbReference type="InterPro" id="IPR011761">
    <property type="entry name" value="ATP-grasp"/>
</dbReference>
<dbReference type="RefSeq" id="WP_345417404.1">
    <property type="nucleotide sequence ID" value="NZ_AP031496.1"/>
</dbReference>
<evidence type="ECO:0000256" key="8">
    <source>
        <dbReference type="ARBA" id="ARBA00022598"/>
    </source>
</evidence>
<dbReference type="HAMAP" id="MF_00047">
    <property type="entry name" value="Dala_Dala_lig"/>
    <property type="match status" value="1"/>
</dbReference>
<evidence type="ECO:0000313" key="24">
    <source>
        <dbReference type="Proteomes" id="UP001409585"/>
    </source>
</evidence>
<comment type="caution">
    <text evidence="23">The sequence shown here is derived from an EMBL/GenBank/DDBJ whole genome shotgun (WGS) entry which is preliminary data.</text>
</comment>
<keyword evidence="12 20" id="KW-0460">Magnesium</keyword>
<evidence type="ECO:0000256" key="2">
    <source>
        <dbReference type="ARBA" id="ARBA00003921"/>
    </source>
</evidence>
<evidence type="ECO:0000256" key="21">
    <source>
        <dbReference type="PROSITE-ProRule" id="PRU00409"/>
    </source>
</evidence>
<keyword evidence="24" id="KW-1185">Reference proteome</keyword>
<evidence type="ECO:0000259" key="22">
    <source>
        <dbReference type="PROSITE" id="PS50975"/>
    </source>
</evidence>
<dbReference type="PIRSF" id="PIRSF039102">
    <property type="entry name" value="Ddl/VanB"/>
    <property type="match status" value="1"/>
</dbReference>
<comment type="subcellular location">
    <subcellularLocation>
        <location evidence="3 18">Cytoplasm</location>
    </subcellularLocation>
</comment>
<dbReference type="Pfam" id="PF01820">
    <property type="entry name" value="Dala_Dala_lig_N"/>
    <property type="match status" value="2"/>
</dbReference>
<dbReference type="GO" id="GO:0008716">
    <property type="term" value="F:D-alanine-D-alanine ligase activity"/>
    <property type="evidence" value="ECO:0007669"/>
    <property type="project" value="UniProtKB-UniRule"/>
</dbReference>
<name>A0AAV3TYU3_9ALTE</name>
<comment type="cofactor">
    <cofactor evidence="20">
        <name>Mg(2+)</name>
        <dbReference type="ChEBI" id="CHEBI:18420"/>
    </cofactor>
    <cofactor evidence="20">
        <name>Mn(2+)</name>
        <dbReference type="ChEBI" id="CHEBI:29035"/>
    </cofactor>
    <text evidence="20">Binds 2 magnesium or manganese ions per subunit.</text>
</comment>